<dbReference type="RefSeq" id="WP_094016392.1">
    <property type="nucleotide sequence ID" value="NZ_NMQW01000025.1"/>
</dbReference>
<dbReference type="InterPro" id="IPR018490">
    <property type="entry name" value="cNMP-bd_dom_sf"/>
</dbReference>
<keyword evidence="3" id="KW-0010">Activator</keyword>
<dbReference type="Pfam" id="PF00027">
    <property type="entry name" value="cNMP_binding"/>
    <property type="match status" value="1"/>
</dbReference>
<proteinExistence type="predicted"/>
<comment type="caution">
    <text evidence="7">The sequence shown here is derived from an EMBL/GenBank/DDBJ whole genome shotgun (WGS) entry which is preliminary data.</text>
</comment>
<keyword evidence="1" id="KW-0805">Transcription regulation</keyword>
<dbReference type="PRINTS" id="PR00034">
    <property type="entry name" value="HTHCRP"/>
</dbReference>
<dbReference type="SMART" id="SM00419">
    <property type="entry name" value="HTH_CRP"/>
    <property type="match status" value="1"/>
</dbReference>
<dbReference type="OrthoDB" id="9812325at2"/>
<evidence type="ECO:0000313" key="8">
    <source>
        <dbReference type="Proteomes" id="UP000215509"/>
    </source>
</evidence>
<dbReference type="PROSITE" id="PS51063">
    <property type="entry name" value="HTH_CRP_2"/>
    <property type="match status" value="1"/>
</dbReference>
<dbReference type="InterPro" id="IPR012318">
    <property type="entry name" value="HTH_CRP"/>
</dbReference>
<feature type="domain" description="Cyclic nucleotide-binding" evidence="5">
    <location>
        <begin position="13"/>
        <end position="133"/>
    </location>
</feature>
<dbReference type="InterPro" id="IPR018488">
    <property type="entry name" value="cNMP-bd_CS"/>
</dbReference>
<feature type="domain" description="HTH crp-type" evidence="6">
    <location>
        <begin position="147"/>
        <end position="220"/>
    </location>
</feature>
<protein>
    <submittedName>
        <fullName evidence="7">Crp/Fnr family transcriptional regulator</fullName>
    </submittedName>
</protein>
<dbReference type="SMART" id="SM00100">
    <property type="entry name" value="cNMP"/>
    <property type="match status" value="1"/>
</dbReference>
<dbReference type="PANTHER" id="PTHR24567:SF74">
    <property type="entry name" value="HTH-TYPE TRANSCRIPTIONAL REGULATOR ARCR"/>
    <property type="match status" value="1"/>
</dbReference>
<dbReference type="Pfam" id="PF13545">
    <property type="entry name" value="HTH_Crp_2"/>
    <property type="match status" value="1"/>
</dbReference>
<dbReference type="CDD" id="cd00038">
    <property type="entry name" value="CAP_ED"/>
    <property type="match status" value="1"/>
</dbReference>
<dbReference type="PANTHER" id="PTHR24567">
    <property type="entry name" value="CRP FAMILY TRANSCRIPTIONAL REGULATORY PROTEIN"/>
    <property type="match status" value="1"/>
</dbReference>
<dbReference type="InterPro" id="IPR036388">
    <property type="entry name" value="WH-like_DNA-bd_sf"/>
</dbReference>
<dbReference type="Gene3D" id="2.60.120.10">
    <property type="entry name" value="Jelly Rolls"/>
    <property type="match status" value="1"/>
</dbReference>
<gene>
    <name evidence="7" type="ORF">CF651_18765</name>
</gene>
<keyword evidence="8" id="KW-1185">Reference proteome</keyword>
<evidence type="ECO:0000256" key="2">
    <source>
        <dbReference type="ARBA" id="ARBA00023125"/>
    </source>
</evidence>
<evidence type="ECO:0000256" key="1">
    <source>
        <dbReference type="ARBA" id="ARBA00023015"/>
    </source>
</evidence>
<dbReference type="GO" id="GO:0003700">
    <property type="term" value="F:DNA-binding transcription factor activity"/>
    <property type="evidence" value="ECO:0007669"/>
    <property type="project" value="TreeGrafter"/>
</dbReference>
<dbReference type="InterPro" id="IPR036390">
    <property type="entry name" value="WH_DNA-bd_sf"/>
</dbReference>
<dbReference type="Proteomes" id="UP000215509">
    <property type="component" value="Unassembled WGS sequence"/>
</dbReference>
<dbReference type="InterPro" id="IPR050397">
    <property type="entry name" value="Env_Response_Regulators"/>
</dbReference>
<keyword evidence="2" id="KW-0238">DNA-binding</keyword>
<accession>A0A229UNM0</accession>
<dbReference type="GO" id="GO:0005829">
    <property type="term" value="C:cytosol"/>
    <property type="evidence" value="ECO:0007669"/>
    <property type="project" value="TreeGrafter"/>
</dbReference>
<keyword evidence="4" id="KW-0804">Transcription</keyword>
<sequence>MQIMIPLLKNVPLFQDMTDYELDAIAPLFVERKFRKNTVLFFEGDLGEEFFIIETGLVKIYRIDHAKEIILSLFDRGDFFGEMSLIQKGLTRSATAETLEATTMYSLSRQAFYQFLERSPKLSLRLLEMTMDRLRKANEQIYDLTFLDVRTRTIKVLCRLAEEHGIAQSDSLLINMKLTHQQLANMAGTVRESVTKVLQELQEEQIIGIEKKLISIKNMDALKTKTAPE</sequence>
<dbReference type="PROSITE" id="PS00889">
    <property type="entry name" value="CNMP_BINDING_2"/>
    <property type="match status" value="1"/>
</dbReference>
<reference evidence="7 8" key="1">
    <citation type="submission" date="2017-07" db="EMBL/GenBank/DDBJ databases">
        <title>Genome sequencing and assembly of Paenibacillus rigui.</title>
        <authorList>
            <person name="Mayilraj S."/>
        </authorList>
    </citation>
    <scope>NUCLEOTIDE SEQUENCE [LARGE SCALE GENOMIC DNA]</scope>
    <source>
        <strain evidence="7 8">JCM 16352</strain>
    </source>
</reference>
<dbReference type="EMBL" id="NMQW01000025">
    <property type="protein sequence ID" value="OXM84944.1"/>
    <property type="molecule type" value="Genomic_DNA"/>
</dbReference>
<dbReference type="InterPro" id="IPR014710">
    <property type="entry name" value="RmlC-like_jellyroll"/>
</dbReference>
<organism evidence="7 8">
    <name type="scientific">Paenibacillus rigui</name>
    <dbReference type="NCBI Taxonomy" id="554312"/>
    <lineage>
        <taxon>Bacteria</taxon>
        <taxon>Bacillati</taxon>
        <taxon>Bacillota</taxon>
        <taxon>Bacilli</taxon>
        <taxon>Bacillales</taxon>
        <taxon>Paenibacillaceae</taxon>
        <taxon>Paenibacillus</taxon>
    </lineage>
</organism>
<evidence type="ECO:0000313" key="7">
    <source>
        <dbReference type="EMBL" id="OXM84944.1"/>
    </source>
</evidence>
<dbReference type="Gene3D" id="1.10.10.10">
    <property type="entry name" value="Winged helix-like DNA-binding domain superfamily/Winged helix DNA-binding domain"/>
    <property type="match status" value="1"/>
</dbReference>
<dbReference type="SUPFAM" id="SSF46785">
    <property type="entry name" value="Winged helix' DNA-binding domain"/>
    <property type="match status" value="1"/>
</dbReference>
<dbReference type="AlphaFoldDB" id="A0A229UNM0"/>
<dbReference type="PROSITE" id="PS50042">
    <property type="entry name" value="CNMP_BINDING_3"/>
    <property type="match status" value="1"/>
</dbReference>
<dbReference type="SUPFAM" id="SSF51206">
    <property type="entry name" value="cAMP-binding domain-like"/>
    <property type="match status" value="1"/>
</dbReference>
<evidence type="ECO:0000259" key="5">
    <source>
        <dbReference type="PROSITE" id="PS50042"/>
    </source>
</evidence>
<evidence type="ECO:0000256" key="3">
    <source>
        <dbReference type="ARBA" id="ARBA00023159"/>
    </source>
</evidence>
<evidence type="ECO:0000256" key="4">
    <source>
        <dbReference type="ARBA" id="ARBA00023163"/>
    </source>
</evidence>
<dbReference type="GO" id="GO:0003677">
    <property type="term" value="F:DNA binding"/>
    <property type="evidence" value="ECO:0007669"/>
    <property type="project" value="UniProtKB-KW"/>
</dbReference>
<name>A0A229UNM0_9BACL</name>
<dbReference type="InterPro" id="IPR000595">
    <property type="entry name" value="cNMP-bd_dom"/>
</dbReference>
<evidence type="ECO:0000259" key="6">
    <source>
        <dbReference type="PROSITE" id="PS51063"/>
    </source>
</evidence>